<keyword evidence="2" id="KW-1185">Reference proteome</keyword>
<name>A0A518VFE0_BRELA</name>
<evidence type="ECO:0000313" key="1">
    <source>
        <dbReference type="EMBL" id="QDX95690.1"/>
    </source>
</evidence>
<dbReference type="AlphaFoldDB" id="A0A518VFE0"/>
<accession>A0A518VFE0</accession>
<evidence type="ECO:0000313" key="2">
    <source>
        <dbReference type="Proteomes" id="UP000319432"/>
    </source>
</evidence>
<reference evidence="1 2" key="1">
    <citation type="submission" date="2018-11" db="EMBL/GenBank/DDBJ databases">
        <title>Phylogenetic determinants of toxin gene distribution in genomes of Brevibacillus laterosporus.</title>
        <authorList>
            <person name="Glare T.R."/>
            <person name="Durrant A."/>
            <person name="Berry C."/>
            <person name="Palma L."/>
            <person name="Ormskirk M."/>
            <person name="Cox M.O."/>
        </authorList>
    </citation>
    <scope>NUCLEOTIDE SEQUENCE [LARGE SCALE GENOMIC DNA]</scope>
    <source>
        <strain evidence="1 2">1821L</strain>
    </source>
</reference>
<gene>
    <name evidence="1" type="ORF">EEL30_06395</name>
</gene>
<dbReference type="EMBL" id="CP033464">
    <property type="protein sequence ID" value="QDX95690.1"/>
    <property type="molecule type" value="Genomic_DNA"/>
</dbReference>
<sequence>MLDGLDEEELYHIVNGMLDLSEISLRDGKIIDAKKQEIIARKVSDIKVARQVEQAKQILNKEVMA</sequence>
<protein>
    <submittedName>
        <fullName evidence="1">Uncharacterized protein</fullName>
    </submittedName>
</protein>
<dbReference type="Proteomes" id="UP000319432">
    <property type="component" value="Chromosome"/>
</dbReference>
<dbReference type="OrthoDB" id="2478379at2"/>
<organism evidence="1 2">
    <name type="scientific">Brevibacillus laterosporus</name>
    <name type="common">Bacillus laterosporus</name>
    <dbReference type="NCBI Taxonomy" id="1465"/>
    <lineage>
        <taxon>Bacteria</taxon>
        <taxon>Bacillati</taxon>
        <taxon>Bacillota</taxon>
        <taxon>Bacilli</taxon>
        <taxon>Bacillales</taxon>
        <taxon>Paenibacillaceae</taxon>
        <taxon>Brevibacillus</taxon>
    </lineage>
</organism>
<proteinExistence type="predicted"/>